<protein>
    <submittedName>
        <fullName evidence="3">PHB depolymerase family esterase</fullName>
    </submittedName>
</protein>
<gene>
    <name evidence="3" type="ORF">QRX50_18360</name>
</gene>
<dbReference type="Gene3D" id="3.40.50.1820">
    <property type="entry name" value="alpha/beta hydrolase"/>
    <property type="match status" value="1"/>
</dbReference>
<keyword evidence="2" id="KW-0378">Hydrolase</keyword>
<evidence type="ECO:0000313" key="3">
    <source>
        <dbReference type="EMBL" id="WIX82591.1"/>
    </source>
</evidence>
<dbReference type="AlphaFoldDB" id="A0A9Y2INQ1"/>
<dbReference type="PANTHER" id="PTHR43037:SF5">
    <property type="entry name" value="FERULOYL ESTERASE"/>
    <property type="match status" value="1"/>
</dbReference>
<dbReference type="EMBL" id="CP127294">
    <property type="protein sequence ID" value="WIX82591.1"/>
    <property type="molecule type" value="Genomic_DNA"/>
</dbReference>
<evidence type="ECO:0000256" key="1">
    <source>
        <dbReference type="ARBA" id="ARBA00022729"/>
    </source>
</evidence>
<evidence type="ECO:0000256" key="2">
    <source>
        <dbReference type="ARBA" id="ARBA00022801"/>
    </source>
</evidence>
<sequence length="277" mass="30907">MTSPQATPDSARVLDPTEFYYGGPTPFFALQSDQRFSYCLYVPSAHRTSETPLPLLVLMHGTQRTAERYRNDYREFAEQNDTIVLAPLFPAGIAQPGDLHGFKRLSFEGIRYDLILLDIIAEVAARFRVDADRFYLHGFSGGGQFAHRFAYLHADRLAALSIGAPGRVTRIDPDVSWWLGTADVRELFGTDVQVETLRKLPVQMIVGGEDKDTWEIAEPGIDAGGDTRIERLTTLRKNFESNGIDVQFDVVPGVAHRGLLIQPVVKSFIAGELARRP</sequence>
<proteinExistence type="predicted"/>
<dbReference type="Proteomes" id="UP001236014">
    <property type="component" value="Chromosome"/>
</dbReference>
<dbReference type="InterPro" id="IPR050955">
    <property type="entry name" value="Plant_Biomass_Hydrol_Est"/>
</dbReference>
<dbReference type="PANTHER" id="PTHR43037">
    <property type="entry name" value="UNNAMED PRODUCT-RELATED"/>
    <property type="match status" value="1"/>
</dbReference>
<dbReference type="SUPFAM" id="SSF53474">
    <property type="entry name" value="alpha/beta-Hydrolases"/>
    <property type="match status" value="1"/>
</dbReference>
<evidence type="ECO:0000313" key="4">
    <source>
        <dbReference type="Proteomes" id="UP001236014"/>
    </source>
</evidence>
<accession>A0A9Y2INQ1</accession>
<dbReference type="InterPro" id="IPR029058">
    <property type="entry name" value="AB_hydrolase_fold"/>
</dbReference>
<keyword evidence="4" id="KW-1185">Reference proteome</keyword>
<dbReference type="GO" id="GO:0016787">
    <property type="term" value="F:hydrolase activity"/>
    <property type="evidence" value="ECO:0007669"/>
    <property type="project" value="UniProtKB-KW"/>
</dbReference>
<organism evidence="3 4">
    <name type="scientific">Amycolatopsis carbonis</name>
    <dbReference type="NCBI Taxonomy" id="715471"/>
    <lineage>
        <taxon>Bacteria</taxon>
        <taxon>Bacillati</taxon>
        <taxon>Actinomycetota</taxon>
        <taxon>Actinomycetes</taxon>
        <taxon>Pseudonocardiales</taxon>
        <taxon>Pseudonocardiaceae</taxon>
        <taxon>Amycolatopsis</taxon>
    </lineage>
</organism>
<name>A0A9Y2INQ1_9PSEU</name>
<dbReference type="KEGG" id="acab:QRX50_18360"/>
<keyword evidence="1" id="KW-0732">Signal</keyword>
<reference evidence="3 4" key="1">
    <citation type="submission" date="2023-06" db="EMBL/GenBank/DDBJ databases">
        <authorList>
            <person name="Oyuntsetseg B."/>
            <person name="Kim S.B."/>
        </authorList>
    </citation>
    <scope>NUCLEOTIDE SEQUENCE [LARGE SCALE GENOMIC DNA]</scope>
    <source>
        <strain evidence="3 4">2-15</strain>
    </source>
</reference>
<dbReference type="RefSeq" id="WP_285973156.1">
    <property type="nucleotide sequence ID" value="NZ_CP127294.1"/>
</dbReference>